<dbReference type="RefSeq" id="WP_025435389.1">
    <property type="nucleotide sequence ID" value="NZ_CP007452.1"/>
</dbReference>
<name>W8TJH7_PEPAC</name>
<evidence type="ECO:0000313" key="1">
    <source>
        <dbReference type="EMBL" id="AHM56382.1"/>
    </source>
</evidence>
<dbReference type="HOGENOM" id="CLU_2616716_0_0_9"/>
<dbReference type="OrthoDB" id="1913096at2"/>
<dbReference type="AlphaFoldDB" id="W8TJH7"/>
<sequence length="78" mass="9356">MLVAENIEGFDKLGVNADMFKKFLYNFYHAWGLETRMTIEPISVKYQKDKANGPFLRFDYEMNGRKCWLHVKGPRTWY</sequence>
<keyword evidence="2" id="KW-1185">Reference proteome</keyword>
<gene>
    <name evidence="1" type="ORF">EAL2_c10840</name>
</gene>
<proteinExistence type="predicted"/>
<dbReference type="KEGG" id="eac:EAL2_c10840"/>
<dbReference type="PATRIC" id="fig|1286171.3.peg.1034"/>
<evidence type="ECO:0000313" key="2">
    <source>
        <dbReference type="Proteomes" id="UP000019591"/>
    </source>
</evidence>
<dbReference type="Proteomes" id="UP000019591">
    <property type="component" value="Chromosome"/>
</dbReference>
<accession>W8TJH7</accession>
<dbReference type="EMBL" id="CP007452">
    <property type="protein sequence ID" value="AHM56382.1"/>
    <property type="molecule type" value="Genomic_DNA"/>
</dbReference>
<protein>
    <submittedName>
        <fullName evidence="1">Uncharacterized protein</fullName>
    </submittedName>
</protein>
<organism evidence="1 2">
    <name type="scientific">Peptoclostridium acidaminophilum DSM 3953</name>
    <dbReference type="NCBI Taxonomy" id="1286171"/>
    <lineage>
        <taxon>Bacteria</taxon>
        <taxon>Bacillati</taxon>
        <taxon>Bacillota</taxon>
        <taxon>Clostridia</taxon>
        <taxon>Peptostreptococcales</taxon>
        <taxon>Peptoclostridiaceae</taxon>
        <taxon>Peptoclostridium</taxon>
    </lineage>
</organism>
<dbReference type="STRING" id="1286171.EAL2_c10840"/>
<reference evidence="1 2" key="1">
    <citation type="journal article" date="2014" name="Genome Announc.">
        <title>Complete Genome Sequence of Amino Acid-Utilizing Eubacterium acidaminophilum al-2 (DSM 3953).</title>
        <authorList>
            <person name="Poehlein A."/>
            <person name="Andreesen J.R."/>
            <person name="Daniel R."/>
        </authorList>
    </citation>
    <scope>NUCLEOTIDE SEQUENCE [LARGE SCALE GENOMIC DNA]</scope>
    <source>
        <strain evidence="1 2">DSM 3953</strain>
    </source>
</reference>